<dbReference type="InterPro" id="IPR007272">
    <property type="entry name" value="Sulf_transp_TsuA/YedE"/>
</dbReference>
<evidence type="ECO:0000313" key="2">
    <source>
        <dbReference type="EMBL" id="HDD44751.1"/>
    </source>
</evidence>
<feature type="transmembrane region" description="Helical" evidence="1">
    <location>
        <begin position="67"/>
        <end position="85"/>
    </location>
</feature>
<name>A0A7C0YA75_DESA2</name>
<comment type="caution">
    <text evidence="2">The sequence shown here is derived from an EMBL/GenBank/DDBJ whole genome shotgun (WGS) entry which is preliminary data.</text>
</comment>
<keyword evidence="1" id="KW-1133">Transmembrane helix</keyword>
<dbReference type="Pfam" id="PF04143">
    <property type="entry name" value="Sulf_transp"/>
    <property type="match status" value="1"/>
</dbReference>
<dbReference type="EMBL" id="DRBS01000292">
    <property type="protein sequence ID" value="HDD44751.1"/>
    <property type="molecule type" value="Genomic_DNA"/>
</dbReference>
<accession>A0A7C0YA75</accession>
<dbReference type="Proteomes" id="UP000886289">
    <property type="component" value="Unassembled WGS sequence"/>
</dbReference>
<reference evidence="2" key="1">
    <citation type="journal article" date="2020" name="mSystems">
        <title>Genome- and Community-Level Interaction Insights into Carbon Utilization and Element Cycling Functions of Hydrothermarchaeota in Hydrothermal Sediment.</title>
        <authorList>
            <person name="Zhou Z."/>
            <person name="Liu Y."/>
            <person name="Xu W."/>
            <person name="Pan J."/>
            <person name="Luo Z.H."/>
            <person name="Li M."/>
        </authorList>
    </citation>
    <scope>NUCLEOTIDE SEQUENCE [LARGE SCALE GENOMIC DNA]</scope>
    <source>
        <strain evidence="2">HyVt-233</strain>
    </source>
</reference>
<organism evidence="2">
    <name type="scientific">Desulfofervidus auxilii</name>
    <dbReference type="NCBI Taxonomy" id="1621989"/>
    <lineage>
        <taxon>Bacteria</taxon>
        <taxon>Pseudomonadati</taxon>
        <taxon>Thermodesulfobacteriota</taxon>
        <taxon>Candidatus Desulfofervidia</taxon>
        <taxon>Candidatus Desulfofervidales</taxon>
        <taxon>Candidatus Desulfofervidaceae</taxon>
        <taxon>Candidatus Desulfofervidus</taxon>
    </lineage>
</organism>
<dbReference type="AlphaFoldDB" id="A0A7C0YA75"/>
<keyword evidence="1" id="KW-0812">Transmembrane</keyword>
<gene>
    <name evidence="2" type="ORF">ENG63_07830</name>
</gene>
<feature type="transmembrane region" description="Helical" evidence="1">
    <location>
        <begin position="105"/>
        <end position="125"/>
    </location>
</feature>
<protein>
    <submittedName>
        <fullName evidence="2">Cytochrome C</fullName>
    </submittedName>
</protein>
<keyword evidence="1" id="KW-0472">Membrane</keyword>
<proteinExistence type="predicted"/>
<feature type="transmembrane region" description="Helical" evidence="1">
    <location>
        <begin position="131"/>
        <end position="151"/>
    </location>
</feature>
<sequence>MKWTAAKVGFLIGFGAAIGQALFKISPPPAYGICIACHVRDLTNWIIFKIFPNFYGKFIGAPISAKFPLLTIVGVIIGAFLAAKINKEFQLKTMRIWWQRPKTEFFWGMLVCIGALMMGGCPIRTTLKAAYLDITAIFGLISIFVGVILGCKLIKLLVRKNAYYL</sequence>
<evidence type="ECO:0000256" key="1">
    <source>
        <dbReference type="SAM" id="Phobius"/>
    </source>
</evidence>